<comment type="similarity">
    <text evidence="4 9">Belongs to the PIGW family.</text>
</comment>
<reference evidence="11 12" key="1">
    <citation type="submission" date="2024-01" db="EMBL/GenBank/DDBJ databases">
        <authorList>
            <person name="Allen C."/>
            <person name="Tagirdzhanova G."/>
        </authorList>
    </citation>
    <scope>NUCLEOTIDE SEQUENCE [LARGE SCALE GENOMIC DNA]</scope>
</reference>
<feature type="transmembrane region" description="Helical" evidence="9">
    <location>
        <begin position="266"/>
        <end position="284"/>
    </location>
</feature>
<feature type="region of interest" description="Disordered" evidence="10">
    <location>
        <begin position="450"/>
        <end position="475"/>
    </location>
</feature>
<dbReference type="Proteomes" id="UP001642405">
    <property type="component" value="Unassembled WGS sequence"/>
</dbReference>
<feature type="transmembrane region" description="Helical" evidence="9">
    <location>
        <begin position="229"/>
        <end position="246"/>
    </location>
</feature>
<comment type="subcellular location">
    <subcellularLocation>
        <location evidence="2 9">Endoplasmic reticulum membrane</location>
        <topology evidence="2 9">Multi-pass membrane protein</topology>
    </subcellularLocation>
</comment>
<evidence type="ECO:0000256" key="5">
    <source>
        <dbReference type="ARBA" id="ARBA00022502"/>
    </source>
</evidence>
<protein>
    <recommendedName>
        <fullName evidence="9">GPI-anchored wall transfer protein</fullName>
        <ecNumber evidence="9">2.3.-.-</ecNumber>
    </recommendedName>
</protein>
<feature type="compositionally biased region" description="Basic and acidic residues" evidence="10">
    <location>
        <begin position="453"/>
        <end position="474"/>
    </location>
</feature>
<feature type="transmembrane region" description="Helical" evidence="9">
    <location>
        <begin position="291"/>
        <end position="310"/>
    </location>
</feature>
<keyword evidence="12" id="KW-1185">Reference proteome</keyword>
<evidence type="ECO:0000256" key="10">
    <source>
        <dbReference type="SAM" id="MobiDB-lite"/>
    </source>
</evidence>
<dbReference type="PANTHER" id="PTHR20661">
    <property type="entry name" value="PHOSPHATIDYLINOSITOL-GLYCAN BIOSYNTHESIS CLASS W PROTEIN"/>
    <property type="match status" value="1"/>
</dbReference>
<evidence type="ECO:0000256" key="1">
    <source>
        <dbReference type="ARBA" id="ARBA00002531"/>
    </source>
</evidence>
<comment type="caution">
    <text evidence="11">The sequence shown here is derived from an EMBL/GenBank/DDBJ whole genome shotgun (WGS) entry which is preliminary data.</text>
</comment>
<evidence type="ECO:0000256" key="4">
    <source>
        <dbReference type="ARBA" id="ARBA00007559"/>
    </source>
</evidence>
<feature type="transmembrane region" description="Helical" evidence="9">
    <location>
        <begin position="98"/>
        <end position="115"/>
    </location>
</feature>
<keyword evidence="9" id="KW-0012">Acyltransferase</keyword>
<name>A0ABP0BHJ9_9PEZI</name>
<evidence type="ECO:0000256" key="3">
    <source>
        <dbReference type="ARBA" id="ARBA00004687"/>
    </source>
</evidence>
<feature type="transmembrane region" description="Helical" evidence="9">
    <location>
        <begin position="43"/>
        <end position="60"/>
    </location>
</feature>
<evidence type="ECO:0000256" key="7">
    <source>
        <dbReference type="ARBA" id="ARBA00022989"/>
    </source>
</evidence>
<feature type="transmembrane region" description="Helical" evidence="9">
    <location>
        <begin position="525"/>
        <end position="547"/>
    </location>
</feature>
<comment type="pathway">
    <text evidence="3 9">Glycolipid biosynthesis; glycosylphosphatidylinositol-anchor biosynthesis.</text>
</comment>
<dbReference type="PANTHER" id="PTHR20661:SF0">
    <property type="entry name" value="PHOSPHATIDYLINOSITOL-GLYCAN BIOSYNTHESIS CLASS W PROTEIN"/>
    <property type="match status" value="1"/>
</dbReference>
<feature type="transmembrane region" description="Helical" evidence="9">
    <location>
        <begin position="156"/>
        <end position="175"/>
    </location>
</feature>
<evidence type="ECO:0000256" key="8">
    <source>
        <dbReference type="ARBA" id="ARBA00023136"/>
    </source>
</evidence>
<dbReference type="EMBL" id="CAWUHB010000016">
    <property type="protein sequence ID" value="CAK7219038.1"/>
    <property type="molecule type" value="Genomic_DNA"/>
</dbReference>
<keyword evidence="9" id="KW-0808">Transferase</keyword>
<gene>
    <name evidence="11" type="primary">GWT1</name>
    <name evidence="11" type="ORF">SCUCBS95973_003688</name>
</gene>
<keyword evidence="9" id="KW-0256">Endoplasmic reticulum</keyword>
<dbReference type="Pfam" id="PF06423">
    <property type="entry name" value="GWT1"/>
    <property type="match status" value="1"/>
</dbReference>
<feature type="transmembrane region" description="Helical" evidence="9">
    <location>
        <begin position="330"/>
        <end position="351"/>
    </location>
</feature>
<dbReference type="EC" id="2.3.-.-" evidence="9"/>
<evidence type="ECO:0000313" key="12">
    <source>
        <dbReference type="Proteomes" id="UP001642405"/>
    </source>
</evidence>
<organism evidence="11 12">
    <name type="scientific">Sporothrix curviconia</name>
    <dbReference type="NCBI Taxonomy" id="1260050"/>
    <lineage>
        <taxon>Eukaryota</taxon>
        <taxon>Fungi</taxon>
        <taxon>Dikarya</taxon>
        <taxon>Ascomycota</taxon>
        <taxon>Pezizomycotina</taxon>
        <taxon>Sordariomycetes</taxon>
        <taxon>Sordariomycetidae</taxon>
        <taxon>Ophiostomatales</taxon>
        <taxon>Ophiostomataceae</taxon>
        <taxon>Sporothrix</taxon>
    </lineage>
</organism>
<sequence>MADSASSGAGGGAAAAAAAAASNYKKLKEDFVSNLSGGSAKEVFLVTAVAPVAVLAWSVLQRRQSFFRPYSPLAFVVDFFLNAGAILLAITLYADQPLLLNGLLLALTLFVLALPRSRPRRVARKPPKASATATSAKTAATGAALPRKAYLTTYRGAMMAVTCLAILAVDFRVFPRRFAKVETWGTSLMDMGVGSFVFSAGIVAARSVLKERSSPNRSSSPSLISRLLASLRHSLPLLALGVVRLLSVKGLDYAEHTSEYGVHWNFFFTLGFLPPFVAVAQSLLQVVPSSAALALLLAGVYQVALETTSLKAFVLTAPRVDLVSKNREGLASFVGYLAIFLAGQDTGMYLLPRAAANRTKNNDRGSAAAAPAPALAWLRQTLSANPLPAWAAVWFVLHQLAIRRGPVGLGLTESRRLANLPYVLWVLAFNTQQLTMFYLVDLAVFGGESAASPRDDKDKDGNPEKKRENGKDGVDAEAEAAAYNEATSVVLRALNRNGLPIFLVANLLTGLVNMTVPTLDVSQGVSVSILIAYAGVLSALAVALEVYDITIRL</sequence>
<feature type="transmembrane region" description="Helical" evidence="9">
    <location>
        <begin position="501"/>
        <end position="519"/>
    </location>
</feature>
<comment type="function">
    <text evidence="1">Probable acetyltransferase, which acetylates the inositol ring of phosphatidylinositol during biosynthesis of GPI-anchor.</text>
</comment>
<comment type="function">
    <text evidence="9">A acetyltransferase, which acetylates the inositol ring of phosphatidylinositol during biosynthesis of GPI-anchor.</text>
</comment>
<evidence type="ECO:0000313" key="11">
    <source>
        <dbReference type="EMBL" id="CAK7219038.1"/>
    </source>
</evidence>
<evidence type="ECO:0000256" key="6">
    <source>
        <dbReference type="ARBA" id="ARBA00022692"/>
    </source>
</evidence>
<keyword evidence="7 9" id="KW-1133">Transmembrane helix</keyword>
<evidence type="ECO:0000256" key="9">
    <source>
        <dbReference type="RuleBase" id="RU280819"/>
    </source>
</evidence>
<dbReference type="InterPro" id="IPR009447">
    <property type="entry name" value="PIGW/GWT1"/>
</dbReference>
<keyword evidence="6 9" id="KW-0812">Transmembrane</keyword>
<keyword evidence="8 9" id="KW-0472">Membrane</keyword>
<feature type="transmembrane region" description="Helical" evidence="9">
    <location>
        <begin position="187"/>
        <end position="209"/>
    </location>
</feature>
<accession>A0ABP0BHJ9</accession>
<dbReference type="PIRSF" id="PIRSF017321">
    <property type="entry name" value="GWT1"/>
    <property type="match status" value="1"/>
</dbReference>
<feature type="transmembrane region" description="Helical" evidence="9">
    <location>
        <begin position="72"/>
        <end position="92"/>
    </location>
</feature>
<proteinExistence type="inferred from homology"/>
<evidence type="ECO:0000256" key="2">
    <source>
        <dbReference type="ARBA" id="ARBA00004477"/>
    </source>
</evidence>
<keyword evidence="5 9" id="KW-0337">GPI-anchor biosynthesis</keyword>